<sequence>MKTTALLLCICALFTFKAQAQTFRGIDKSPMDMAYYPDDYAHDRKFAPDKIKGETAKVRVIYSRPALNGREVVGNLIPIGKVWRVGANEAPEIKFYEDATIMGKKVKAGTYALLAQANEQSQDMTIILSSDLDQWGAYSYDPKYDVLRVNVAGKEISESVENFAIQFAKGNDKEVLMRMAWGTGMVEVPIVF</sequence>
<evidence type="ECO:0000313" key="3">
    <source>
        <dbReference type="Proteomes" id="UP000598271"/>
    </source>
</evidence>
<evidence type="ECO:0008006" key="4">
    <source>
        <dbReference type="Google" id="ProtNLM"/>
    </source>
</evidence>
<evidence type="ECO:0000256" key="1">
    <source>
        <dbReference type="SAM" id="SignalP"/>
    </source>
</evidence>
<reference evidence="2 3" key="1">
    <citation type="journal article" date="2014" name="Int. J. Syst. Evol. Microbiol.">
        <title>Complete genome sequence of Corynebacterium casei LMG S-19264T (=DSM 44701T), isolated from a smear-ripened cheese.</title>
        <authorList>
            <consortium name="US DOE Joint Genome Institute (JGI-PGF)"/>
            <person name="Walter F."/>
            <person name="Albersmeier A."/>
            <person name="Kalinowski J."/>
            <person name="Ruckert C."/>
        </authorList>
    </citation>
    <scope>NUCLEOTIDE SEQUENCE [LARGE SCALE GENOMIC DNA]</scope>
    <source>
        <strain evidence="2 3">KCTC 12866</strain>
    </source>
</reference>
<dbReference type="Proteomes" id="UP000598271">
    <property type="component" value="Unassembled WGS sequence"/>
</dbReference>
<dbReference type="EMBL" id="BMXF01000001">
    <property type="protein sequence ID" value="GHB55121.1"/>
    <property type="molecule type" value="Genomic_DNA"/>
</dbReference>
<protein>
    <recommendedName>
        <fullName evidence="4">DUF2911 domain-containing protein</fullName>
    </recommendedName>
</protein>
<comment type="caution">
    <text evidence="2">The sequence shown here is derived from an EMBL/GenBank/DDBJ whole genome shotgun (WGS) entry which is preliminary data.</text>
</comment>
<keyword evidence="1" id="KW-0732">Signal</keyword>
<dbReference type="Pfam" id="PF11138">
    <property type="entry name" value="DUF2911"/>
    <property type="match status" value="1"/>
</dbReference>
<proteinExistence type="predicted"/>
<evidence type="ECO:0000313" key="2">
    <source>
        <dbReference type="EMBL" id="GHB55121.1"/>
    </source>
</evidence>
<dbReference type="RefSeq" id="WP_189562804.1">
    <property type="nucleotide sequence ID" value="NZ_BMXF01000001.1"/>
</dbReference>
<organism evidence="2 3">
    <name type="scientific">Persicitalea jodogahamensis</name>
    <dbReference type="NCBI Taxonomy" id="402147"/>
    <lineage>
        <taxon>Bacteria</taxon>
        <taxon>Pseudomonadati</taxon>
        <taxon>Bacteroidota</taxon>
        <taxon>Cytophagia</taxon>
        <taxon>Cytophagales</taxon>
        <taxon>Spirosomataceae</taxon>
        <taxon>Persicitalea</taxon>
    </lineage>
</organism>
<feature type="signal peptide" evidence="1">
    <location>
        <begin position="1"/>
        <end position="20"/>
    </location>
</feature>
<gene>
    <name evidence="2" type="ORF">GCM10007390_05350</name>
</gene>
<feature type="chain" id="PRO_5035172602" description="DUF2911 domain-containing protein" evidence="1">
    <location>
        <begin position="21"/>
        <end position="192"/>
    </location>
</feature>
<accession>A0A8J3D187</accession>
<keyword evidence="3" id="KW-1185">Reference proteome</keyword>
<dbReference type="AlphaFoldDB" id="A0A8J3D187"/>
<name>A0A8J3D187_9BACT</name>
<dbReference type="InterPro" id="IPR021314">
    <property type="entry name" value="DUF2911"/>
</dbReference>